<gene>
    <name evidence="1" type="ORF">MEDL_53717</name>
</gene>
<accession>A0A8S3UG85</accession>
<sequence length="331" mass="38087">MKNKPEEAFEKGDVENCTHIKQSSALHTLCQILPLILGPKVEMDNEHWINFLRLVQIVLLCLSSYCNRETASVLRILIGLYLRISRRLYPKASLVPKALYLLTQTNAKVVQSCQWKGQGCKYFVLDIDGTEVEDGEILLLMEKEPMVFLGPNEEWVPQREISCRGGSNRYIEPLEKMYMAHPCIEWREDLMHGPSSQNTFPKGSFEFAVRFGDKKLKENIEDDDVKNKLKSKEMTPPHLVIFKSESKKLAIYIVGDSIHITCQGSSVTSAITQLLAIYYVFDIDYPKCYAMVLGLLQIFVMNEAFTYETSKKFKFFAKKFRTVFDSFAKED</sequence>
<comment type="caution">
    <text evidence="1">The sequence shown here is derived from an EMBL/GenBank/DDBJ whole genome shotgun (WGS) entry which is preliminary data.</text>
</comment>
<name>A0A8S3UG85_MYTED</name>
<proteinExistence type="predicted"/>
<keyword evidence="2" id="KW-1185">Reference proteome</keyword>
<evidence type="ECO:0000313" key="2">
    <source>
        <dbReference type="Proteomes" id="UP000683360"/>
    </source>
</evidence>
<dbReference type="Proteomes" id="UP000683360">
    <property type="component" value="Unassembled WGS sequence"/>
</dbReference>
<dbReference type="Gene3D" id="3.10.20.10">
    <property type="match status" value="1"/>
</dbReference>
<protein>
    <submittedName>
        <fullName evidence="1">Uncharacterized protein</fullName>
    </submittedName>
</protein>
<organism evidence="1 2">
    <name type="scientific">Mytilus edulis</name>
    <name type="common">Blue mussel</name>
    <dbReference type="NCBI Taxonomy" id="6550"/>
    <lineage>
        <taxon>Eukaryota</taxon>
        <taxon>Metazoa</taxon>
        <taxon>Spiralia</taxon>
        <taxon>Lophotrochozoa</taxon>
        <taxon>Mollusca</taxon>
        <taxon>Bivalvia</taxon>
        <taxon>Autobranchia</taxon>
        <taxon>Pteriomorphia</taxon>
        <taxon>Mytilida</taxon>
        <taxon>Mytiloidea</taxon>
        <taxon>Mytilidae</taxon>
        <taxon>Mytilinae</taxon>
        <taxon>Mytilus</taxon>
    </lineage>
</organism>
<evidence type="ECO:0000313" key="1">
    <source>
        <dbReference type="EMBL" id="CAG2241445.1"/>
    </source>
</evidence>
<dbReference type="EMBL" id="CAJPWZ010002589">
    <property type="protein sequence ID" value="CAG2241445.1"/>
    <property type="molecule type" value="Genomic_DNA"/>
</dbReference>
<dbReference type="AlphaFoldDB" id="A0A8S3UG85"/>
<reference evidence="1" key="1">
    <citation type="submission" date="2021-03" db="EMBL/GenBank/DDBJ databases">
        <authorList>
            <person name="Bekaert M."/>
        </authorList>
    </citation>
    <scope>NUCLEOTIDE SEQUENCE</scope>
</reference>
<dbReference type="OrthoDB" id="10043139at2759"/>